<accession>A0A4R1G4G0</accession>
<proteinExistence type="predicted"/>
<dbReference type="EMBL" id="SMFU01000014">
    <property type="protein sequence ID" value="TCK02544.1"/>
    <property type="molecule type" value="Genomic_DNA"/>
</dbReference>
<protein>
    <submittedName>
        <fullName evidence="2">Uncharacterized protein</fullName>
    </submittedName>
</protein>
<keyword evidence="1" id="KW-0472">Membrane</keyword>
<name>A0A4R1G4G0_9GAMM</name>
<keyword evidence="1" id="KW-1133">Transmembrane helix</keyword>
<dbReference type="AlphaFoldDB" id="A0A4R1G4G0"/>
<feature type="transmembrane region" description="Helical" evidence="1">
    <location>
        <begin position="40"/>
        <end position="62"/>
    </location>
</feature>
<keyword evidence="3" id="KW-1185">Reference proteome</keyword>
<evidence type="ECO:0000256" key="1">
    <source>
        <dbReference type="SAM" id="Phobius"/>
    </source>
</evidence>
<evidence type="ECO:0000313" key="3">
    <source>
        <dbReference type="Proteomes" id="UP000294546"/>
    </source>
</evidence>
<reference evidence="2 3" key="1">
    <citation type="submission" date="2019-03" db="EMBL/GenBank/DDBJ databases">
        <title>Genomic Encyclopedia of Archaeal and Bacterial Type Strains, Phase II (KMG-II): from individual species to whole genera.</title>
        <authorList>
            <person name="Goeker M."/>
        </authorList>
    </citation>
    <scope>NUCLEOTIDE SEQUENCE [LARGE SCALE GENOMIC DNA]</scope>
    <source>
        <strain evidence="2 3">DSM 27697</strain>
    </source>
</reference>
<keyword evidence="1" id="KW-0812">Transmembrane</keyword>
<dbReference type="Proteomes" id="UP000294546">
    <property type="component" value="Unassembled WGS sequence"/>
</dbReference>
<gene>
    <name evidence="2" type="ORF">CLV83_4240</name>
</gene>
<organism evidence="2 3">
    <name type="scientific">Marinobacterium mangrovicola</name>
    <dbReference type="NCBI Taxonomy" id="1476959"/>
    <lineage>
        <taxon>Bacteria</taxon>
        <taxon>Pseudomonadati</taxon>
        <taxon>Pseudomonadota</taxon>
        <taxon>Gammaproteobacteria</taxon>
        <taxon>Oceanospirillales</taxon>
        <taxon>Oceanospirillaceae</taxon>
        <taxon>Marinobacterium</taxon>
    </lineage>
</organism>
<evidence type="ECO:0000313" key="2">
    <source>
        <dbReference type="EMBL" id="TCK02544.1"/>
    </source>
</evidence>
<sequence>MASGPLPMRQYATFSLILTDLDCIPMDEQQTPPAKGRLRLILPLAATLCAAMFFIAVLPQLLTPEEAQTIELMPPSCDIAEGRCTLKQDGLELSFELTPTPPSSARPLSAQLTTRGFSPRKVLLSLEGRDMYMGLNQTELQPAGESRWQGETQLAVCTTGSMVWRALLLIETDDKTYKTWFDFEAK</sequence>
<comment type="caution">
    <text evidence="2">The sequence shown here is derived from an EMBL/GenBank/DDBJ whole genome shotgun (WGS) entry which is preliminary data.</text>
</comment>